<dbReference type="GO" id="GO:0005741">
    <property type="term" value="C:mitochondrial outer membrane"/>
    <property type="evidence" value="ECO:0007669"/>
    <property type="project" value="TreeGrafter"/>
</dbReference>
<evidence type="ECO:0000256" key="3">
    <source>
        <dbReference type="ARBA" id="ARBA00022692"/>
    </source>
</evidence>
<proteinExistence type="inferred from homology"/>
<reference evidence="6 7" key="1">
    <citation type="journal article" date="2018" name="Elife">
        <title>Functional genomics of lipid metabolism in the oleaginous yeast Rhodosporidium toruloides.</title>
        <authorList>
            <person name="Coradetti S.T."/>
            <person name="Pinel D."/>
            <person name="Geiselman G."/>
            <person name="Ito M."/>
            <person name="Mondo S."/>
            <person name="Reilly M.C."/>
            <person name="Cheng Y.F."/>
            <person name="Bauer S."/>
            <person name="Grigoriev I."/>
            <person name="Gladden J.M."/>
            <person name="Simmons B.A."/>
            <person name="Brem R."/>
            <person name="Arkin A.P."/>
            <person name="Skerker J.M."/>
        </authorList>
    </citation>
    <scope>NUCLEOTIDE SEQUENCE [LARGE SCALE GENOMIC DNA]</scope>
    <source>
        <strain evidence="6 7">NBRC 0880</strain>
    </source>
</reference>
<evidence type="ECO:0000313" key="6">
    <source>
        <dbReference type="EMBL" id="PRQ71753.1"/>
    </source>
</evidence>
<comment type="caution">
    <text evidence="6">The sequence shown here is derived from an EMBL/GenBank/DDBJ whole genome shotgun (WGS) entry which is preliminary data.</text>
</comment>
<evidence type="ECO:0000313" key="7">
    <source>
        <dbReference type="Proteomes" id="UP000239560"/>
    </source>
</evidence>
<evidence type="ECO:0000256" key="1">
    <source>
        <dbReference type="ARBA" id="ARBA00004141"/>
    </source>
</evidence>
<accession>A0A2T0A191</accession>
<dbReference type="Proteomes" id="UP000239560">
    <property type="component" value="Unassembled WGS sequence"/>
</dbReference>
<dbReference type="OrthoDB" id="8841220at2759"/>
<dbReference type="FunFam" id="1.20.1260.100:FF:000001">
    <property type="entry name" value="translocator protein 2"/>
    <property type="match status" value="1"/>
</dbReference>
<protein>
    <submittedName>
        <fullName evidence="6">TspO/MBR family-domain containing protein</fullName>
    </submittedName>
</protein>
<dbReference type="PANTHER" id="PTHR10057:SF0">
    <property type="entry name" value="TRANSLOCATOR PROTEIN"/>
    <property type="match status" value="1"/>
</dbReference>
<dbReference type="CDD" id="cd15904">
    <property type="entry name" value="TSPO_MBR"/>
    <property type="match status" value="1"/>
</dbReference>
<dbReference type="Gene3D" id="1.20.1260.100">
    <property type="entry name" value="TspO/MBR protein"/>
    <property type="match status" value="1"/>
</dbReference>
<dbReference type="AlphaFoldDB" id="A0A2T0A191"/>
<evidence type="ECO:0000256" key="2">
    <source>
        <dbReference type="ARBA" id="ARBA00007524"/>
    </source>
</evidence>
<comment type="subcellular location">
    <subcellularLocation>
        <location evidence="1">Membrane</location>
        <topology evidence="1">Multi-pass membrane protein</topology>
    </subcellularLocation>
</comment>
<keyword evidence="5" id="KW-0472">Membrane</keyword>
<dbReference type="PANTHER" id="PTHR10057">
    <property type="entry name" value="PERIPHERAL-TYPE BENZODIAZEPINE RECEPTOR"/>
    <property type="match status" value="1"/>
</dbReference>
<sequence>MPIELPGLFYQIPRNPAIAVSSASSLLHSSLRSFHGLACSVVSPHSQVGLPLALGMLNGRITKTSVETWFENRRQPPGQPPRWAFPVAWTYLYIGMGAASHLIVKAFDAAVPGSPLKLVADSALKLYWAQFVLNQAWTPLFFGLQKPLLALIDIGALTPLVYKLANEAYKVDTRTAFAFVPYCLWLTYASYLNGACRSLARTCSFRSADEFSRAAGFWWLNEGKAQVDKAKKKDL</sequence>
<dbReference type="GO" id="GO:0033013">
    <property type="term" value="P:tetrapyrrole metabolic process"/>
    <property type="evidence" value="ECO:0007669"/>
    <property type="project" value="UniProtKB-ARBA"/>
</dbReference>
<organism evidence="6 7">
    <name type="scientific">Rhodotorula toruloides</name>
    <name type="common">Yeast</name>
    <name type="synonym">Rhodosporidium toruloides</name>
    <dbReference type="NCBI Taxonomy" id="5286"/>
    <lineage>
        <taxon>Eukaryota</taxon>
        <taxon>Fungi</taxon>
        <taxon>Dikarya</taxon>
        <taxon>Basidiomycota</taxon>
        <taxon>Pucciniomycotina</taxon>
        <taxon>Microbotryomycetes</taxon>
        <taxon>Sporidiobolales</taxon>
        <taxon>Sporidiobolaceae</taxon>
        <taxon>Rhodotorula</taxon>
    </lineage>
</organism>
<evidence type="ECO:0000256" key="4">
    <source>
        <dbReference type="ARBA" id="ARBA00022989"/>
    </source>
</evidence>
<keyword evidence="3" id="KW-0812">Transmembrane</keyword>
<name>A0A2T0A191_RHOTO</name>
<evidence type="ECO:0000256" key="5">
    <source>
        <dbReference type="ARBA" id="ARBA00023136"/>
    </source>
</evidence>
<comment type="similarity">
    <text evidence="2">Belongs to the TspO/BZRP family.</text>
</comment>
<dbReference type="InterPro" id="IPR038330">
    <property type="entry name" value="TspO/MBR-related_sf"/>
</dbReference>
<gene>
    <name evidence="6" type="ORF">AAT19DRAFT_9868</name>
</gene>
<dbReference type="InterPro" id="IPR004307">
    <property type="entry name" value="TspO_MBR"/>
</dbReference>
<dbReference type="Pfam" id="PF03073">
    <property type="entry name" value="TspO_MBR"/>
    <property type="match status" value="1"/>
</dbReference>
<dbReference type="EMBL" id="LCTV02000011">
    <property type="protein sequence ID" value="PRQ71753.1"/>
    <property type="molecule type" value="Genomic_DNA"/>
</dbReference>
<keyword evidence="4" id="KW-1133">Transmembrane helix</keyword>